<gene>
    <name evidence="2" type="ORF">A2660_01525</name>
</gene>
<sequence length="83" mass="9003">MILQVILLFIGLVGLFKKKIKISATRELSGTPVVALSVFYLLMAVFSYFFGFDLVVIGIIGVVTLGIVIFAKGQLTSNNLPPQ</sequence>
<proteinExistence type="predicted"/>
<protein>
    <submittedName>
        <fullName evidence="2">Uncharacterized protein</fullName>
    </submittedName>
</protein>
<dbReference type="AlphaFoldDB" id="A0A1F5NPW7"/>
<accession>A0A1F5NPW7</accession>
<organism evidence="2 3">
    <name type="scientific">Candidatus Doudnabacteria bacterium RIFCSPHIGHO2_01_FULL_45_18</name>
    <dbReference type="NCBI Taxonomy" id="1817823"/>
    <lineage>
        <taxon>Bacteria</taxon>
        <taxon>Candidatus Doudnaibacteriota</taxon>
    </lineage>
</organism>
<keyword evidence="1" id="KW-1133">Transmembrane helix</keyword>
<evidence type="ECO:0000256" key="1">
    <source>
        <dbReference type="SAM" id="Phobius"/>
    </source>
</evidence>
<feature type="transmembrane region" description="Helical" evidence="1">
    <location>
        <begin position="41"/>
        <end position="71"/>
    </location>
</feature>
<keyword evidence="1" id="KW-0812">Transmembrane</keyword>
<dbReference type="EMBL" id="MFEJ01000030">
    <property type="protein sequence ID" value="OGE79721.1"/>
    <property type="molecule type" value="Genomic_DNA"/>
</dbReference>
<reference evidence="2 3" key="1">
    <citation type="journal article" date="2016" name="Nat. Commun.">
        <title>Thousands of microbial genomes shed light on interconnected biogeochemical processes in an aquifer system.</title>
        <authorList>
            <person name="Anantharaman K."/>
            <person name="Brown C.T."/>
            <person name="Hug L.A."/>
            <person name="Sharon I."/>
            <person name="Castelle C.J."/>
            <person name="Probst A.J."/>
            <person name="Thomas B.C."/>
            <person name="Singh A."/>
            <person name="Wilkins M.J."/>
            <person name="Karaoz U."/>
            <person name="Brodie E.L."/>
            <person name="Williams K.H."/>
            <person name="Hubbard S.S."/>
            <person name="Banfield J.F."/>
        </authorList>
    </citation>
    <scope>NUCLEOTIDE SEQUENCE [LARGE SCALE GENOMIC DNA]</scope>
</reference>
<evidence type="ECO:0000313" key="3">
    <source>
        <dbReference type="Proteomes" id="UP000176233"/>
    </source>
</evidence>
<keyword evidence="1" id="KW-0472">Membrane</keyword>
<dbReference type="Proteomes" id="UP000176233">
    <property type="component" value="Unassembled WGS sequence"/>
</dbReference>
<name>A0A1F5NPW7_9BACT</name>
<evidence type="ECO:0000313" key="2">
    <source>
        <dbReference type="EMBL" id="OGE79721.1"/>
    </source>
</evidence>
<comment type="caution">
    <text evidence="2">The sequence shown here is derived from an EMBL/GenBank/DDBJ whole genome shotgun (WGS) entry which is preliminary data.</text>
</comment>